<dbReference type="PROSITE" id="PS51999">
    <property type="entry name" value="ZF_GRF"/>
    <property type="match status" value="1"/>
</dbReference>
<comment type="caution">
    <text evidence="6">The sequence shown here is derived from an EMBL/GenBank/DDBJ whole genome shotgun (WGS) entry which is preliminary data.</text>
</comment>
<keyword evidence="1" id="KW-0479">Metal-binding</keyword>
<dbReference type="PANTHER" id="PTHR33248">
    <property type="entry name" value="ZINC ION-BINDING PROTEIN"/>
    <property type="match status" value="1"/>
</dbReference>
<evidence type="ECO:0000313" key="7">
    <source>
        <dbReference type="Proteomes" id="UP000289738"/>
    </source>
</evidence>
<dbReference type="GO" id="GO:0008270">
    <property type="term" value="F:zinc ion binding"/>
    <property type="evidence" value="ECO:0007669"/>
    <property type="project" value="UniProtKB-KW"/>
</dbReference>
<keyword evidence="2 4" id="KW-0863">Zinc-finger</keyword>
<evidence type="ECO:0000256" key="1">
    <source>
        <dbReference type="ARBA" id="ARBA00022723"/>
    </source>
</evidence>
<proteinExistence type="predicted"/>
<evidence type="ECO:0000259" key="5">
    <source>
        <dbReference type="PROSITE" id="PS51999"/>
    </source>
</evidence>
<sequence>MAVQSSISSRSKSSSHGRLLLCSYGERPMLRTSETKENPGCRFWDCVYYEVHQGCNFFRWTDPETEVEHSEIARIRRKVFSLKSRTKAAEWKLMVVAVLEFFG</sequence>
<dbReference type="InterPro" id="IPR010666">
    <property type="entry name" value="Znf_GRF"/>
</dbReference>
<dbReference type="AlphaFoldDB" id="A0A444YHS1"/>
<name>A0A444YHS1_ARAHY</name>
<evidence type="ECO:0000313" key="6">
    <source>
        <dbReference type="EMBL" id="RYR01437.1"/>
    </source>
</evidence>
<evidence type="ECO:0000256" key="4">
    <source>
        <dbReference type="PROSITE-ProRule" id="PRU01343"/>
    </source>
</evidence>
<dbReference type="Proteomes" id="UP000289738">
    <property type="component" value="Chromosome B06"/>
</dbReference>
<organism evidence="6 7">
    <name type="scientific">Arachis hypogaea</name>
    <name type="common">Peanut</name>
    <dbReference type="NCBI Taxonomy" id="3818"/>
    <lineage>
        <taxon>Eukaryota</taxon>
        <taxon>Viridiplantae</taxon>
        <taxon>Streptophyta</taxon>
        <taxon>Embryophyta</taxon>
        <taxon>Tracheophyta</taxon>
        <taxon>Spermatophyta</taxon>
        <taxon>Magnoliopsida</taxon>
        <taxon>eudicotyledons</taxon>
        <taxon>Gunneridae</taxon>
        <taxon>Pentapetalae</taxon>
        <taxon>rosids</taxon>
        <taxon>fabids</taxon>
        <taxon>Fabales</taxon>
        <taxon>Fabaceae</taxon>
        <taxon>Papilionoideae</taxon>
        <taxon>50 kb inversion clade</taxon>
        <taxon>dalbergioids sensu lato</taxon>
        <taxon>Dalbergieae</taxon>
        <taxon>Pterocarpus clade</taxon>
        <taxon>Arachis</taxon>
    </lineage>
</organism>
<dbReference type="EMBL" id="SDMP01000016">
    <property type="protein sequence ID" value="RYR01437.1"/>
    <property type="molecule type" value="Genomic_DNA"/>
</dbReference>
<evidence type="ECO:0000256" key="3">
    <source>
        <dbReference type="ARBA" id="ARBA00022833"/>
    </source>
</evidence>
<accession>A0A444YHS1</accession>
<dbReference type="Pfam" id="PF06839">
    <property type="entry name" value="Zn_ribbon_GRF"/>
    <property type="match status" value="1"/>
</dbReference>
<protein>
    <recommendedName>
        <fullName evidence="5">GRF-type domain-containing protein</fullName>
    </recommendedName>
</protein>
<feature type="domain" description="GRF-type" evidence="5">
    <location>
        <begin position="22"/>
        <end position="64"/>
    </location>
</feature>
<evidence type="ECO:0000256" key="2">
    <source>
        <dbReference type="ARBA" id="ARBA00022771"/>
    </source>
</evidence>
<reference evidence="6 7" key="1">
    <citation type="submission" date="2019-01" db="EMBL/GenBank/DDBJ databases">
        <title>Sequencing of cultivated peanut Arachis hypogaea provides insights into genome evolution and oil improvement.</title>
        <authorList>
            <person name="Chen X."/>
        </authorList>
    </citation>
    <scope>NUCLEOTIDE SEQUENCE [LARGE SCALE GENOMIC DNA]</scope>
    <source>
        <strain evidence="7">cv. Fuhuasheng</strain>
        <tissue evidence="6">Leaves</tissue>
    </source>
</reference>
<keyword evidence="3" id="KW-0862">Zinc</keyword>
<keyword evidence="7" id="KW-1185">Reference proteome</keyword>
<gene>
    <name evidence="6" type="ORF">Ahy_B06g080304</name>
</gene>